<evidence type="ECO:0000259" key="1">
    <source>
        <dbReference type="Pfam" id="PF01755"/>
    </source>
</evidence>
<organism evidence="2 3">
    <name type="scientific">Mesorhizobium zhangyense</name>
    <dbReference type="NCBI Taxonomy" id="1776730"/>
    <lineage>
        <taxon>Bacteria</taxon>
        <taxon>Pseudomonadati</taxon>
        <taxon>Pseudomonadota</taxon>
        <taxon>Alphaproteobacteria</taxon>
        <taxon>Hyphomicrobiales</taxon>
        <taxon>Phyllobacteriaceae</taxon>
        <taxon>Mesorhizobium</taxon>
    </lineage>
</organism>
<name>A0A7C9R7H2_9HYPH</name>
<comment type="caution">
    <text evidence="2">The sequence shown here is derived from an EMBL/GenBank/DDBJ whole genome shotgun (WGS) entry which is preliminary data.</text>
</comment>
<proteinExistence type="predicted"/>
<dbReference type="EMBL" id="JAAKZG010000005">
    <property type="protein sequence ID" value="NGN42017.1"/>
    <property type="molecule type" value="Genomic_DNA"/>
</dbReference>
<dbReference type="AlphaFoldDB" id="A0A7C9R7H2"/>
<accession>A0A7C9R7H2</accession>
<dbReference type="RefSeq" id="WP_165118026.1">
    <property type="nucleotide sequence ID" value="NZ_JAAKZG010000005.1"/>
</dbReference>
<dbReference type="Proteomes" id="UP000481252">
    <property type="component" value="Unassembled WGS sequence"/>
</dbReference>
<dbReference type="InterPro" id="IPR002654">
    <property type="entry name" value="Glyco_trans_25"/>
</dbReference>
<keyword evidence="2" id="KW-0808">Transferase</keyword>
<reference evidence="2 3" key="1">
    <citation type="submission" date="2020-02" db="EMBL/GenBank/DDBJ databases">
        <title>Genome sequence of the type strain CGMCC 1.15528 of Mesorhizobium zhangyense.</title>
        <authorList>
            <person name="Gao J."/>
            <person name="Sun J."/>
        </authorList>
    </citation>
    <scope>NUCLEOTIDE SEQUENCE [LARGE SCALE GENOMIC DNA]</scope>
    <source>
        <strain evidence="2 3">CGMCC 1.15528</strain>
    </source>
</reference>
<dbReference type="Pfam" id="PF01755">
    <property type="entry name" value="Glyco_transf_25"/>
    <property type="match status" value="1"/>
</dbReference>
<evidence type="ECO:0000313" key="2">
    <source>
        <dbReference type="EMBL" id="NGN42017.1"/>
    </source>
</evidence>
<feature type="domain" description="Glycosyl transferase family 25" evidence="1">
    <location>
        <begin position="7"/>
        <end position="177"/>
    </location>
</feature>
<keyword evidence="3" id="KW-1185">Reference proteome</keyword>
<dbReference type="GO" id="GO:0016740">
    <property type="term" value="F:transferase activity"/>
    <property type="evidence" value="ECO:0007669"/>
    <property type="project" value="UniProtKB-KW"/>
</dbReference>
<dbReference type="CDD" id="cd06532">
    <property type="entry name" value="Glyco_transf_25"/>
    <property type="match status" value="1"/>
</dbReference>
<protein>
    <submittedName>
        <fullName evidence="2">Glycosyltransferase family 25 protein</fullName>
    </submittedName>
</protein>
<gene>
    <name evidence="2" type="ORF">G6N74_13175</name>
</gene>
<sequence>MSTTPGILLINLDRSPDRLAFIARQLGDLGLDFTRLPATDASTISDAEFARLGNTYMRPISRSELACLISHTRVWQFCVEENRPILVLEDDVILSDRLPAFLKEFSSLKTADIVNIETRGAEKWVSRKAVVSAPESGVQLYRLYVDRGGSAGYIVLPEAARALLKRARHHAAPSDAFLNLAGIARLQAEPGLAAPLYDGGEDGGSLKVPFKSTITQPSKMSRLTVLVRYPHFKLRRLAGHMAMTARKLGTTGVGVKRKIAVCPTILAHANNWSV</sequence>
<evidence type="ECO:0000313" key="3">
    <source>
        <dbReference type="Proteomes" id="UP000481252"/>
    </source>
</evidence>